<dbReference type="AlphaFoldDB" id="A0A9W6PHH1"/>
<organism evidence="2 3">
    <name type="scientific">Kitasatospora phosalacinea</name>
    <dbReference type="NCBI Taxonomy" id="2065"/>
    <lineage>
        <taxon>Bacteria</taxon>
        <taxon>Bacillati</taxon>
        <taxon>Actinomycetota</taxon>
        <taxon>Actinomycetes</taxon>
        <taxon>Kitasatosporales</taxon>
        <taxon>Streptomycetaceae</taxon>
        <taxon>Kitasatospora</taxon>
    </lineage>
</organism>
<dbReference type="InterPro" id="IPR002645">
    <property type="entry name" value="STAS_dom"/>
</dbReference>
<accession>A0A9W6PHH1</accession>
<proteinExistence type="predicted"/>
<dbReference type="SUPFAM" id="SSF52091">
    <property type="entry name" value="SpoIIaa-like"/>
    <property type="match status" value="1"/>
</dbReference>
<reference evidence="2" key="1">
    <citation type="submission" date="2023-02" db="EMBL/GenBank/DDBJ databases">
        <title>Kitasatospora phosalacinea NBRC 14362.</title>
        <authorList>
            <person name="Ichikawa N."/>
            <person name="Sato H."/>
            <person name="Tonouchi N."/>
        </authorList>
    </citation>
    <scope>NUCLEOTIDE SEQUENCE</scope>
    <source>
        <strain evidence="2">NBRC 14362</strain>
    </source>
</reference>
<dbReference type="Proteomes" id="UP001165143">
    <property type="component" value="Unassembled WGS sequence"/>
</dbReference>
<feature type="domain" description="STAS" evidence="1">
    <location>
        <begin position="23"/>
        <end position="111"/>
    </location>
</feature>
<dbReference type="Pfam" id="PF13466">
    <property type="entry name" value="STAS_2"/>
    <property type="match status" value="1"/>
</dbReference>
<evidence type="ECO:0000313" key="2">
    <source>
        <dbReference type="EMBL" id="GLW55120.1"/>
    </source>
</evidence>
<dbReference type="PROSITE" id="PS50801">
    <property type="entry name" value="STAS"/>
    <property type="match status" value="1"/>
</dbReference>
<dbReference type="InterPro" id="IPR036513">
    <property type="entry name" value="STAS_dom_sf"/>
</dbReference>
<dbReference type="Gene3D" id="3.30.750.24">
    <property type="entry name" value="STAS domain"/>
    <property type="match status" value="1"/>
</dbReference>
<sequence length="111" mass="12210">MTRHGVPRRLLAALHLRAPDEAVIRLHGDLGPDDVRRLEHRLRHALHRRPGRLVVDLADVDSVSASAVWALAAGLRAALEARTPSVIRGAGPAVRQVLHRHGLDHLTTHQN</sequence>
<comment type="caution">
    <text evidence="2">The sequence shown here is derived from an EMBL/GenBank/DDBJ whole genome shotgun (WGS) entry which is preliminary data.</text>
</comment>
<dbReference type="InterPro" id="IPR058548">
    <property type="entry name" value="MlaB-like_STAS"/>
</dbReference>
<gene>
    <name evidence="2" type="ORF">Kpho01_31310</name>
</gene>
<dbReference type="RefSeq" id="WP_033256746.1">
    <property type="nucleotide sequence ID" value="NZ_BSRX01000016.1"/>
</dbReference>
<dbReference type="EMBL" id="BSRX01000016">
    <property type="protein sequence ID" value="GLW55120.1"/>
    <property type="molecule type" value="Genomic_DNA"/>
</dbReference>
<name>A0A9W6PHH1_9ACTN</name>
<protein>
    <recommendedName>
        <fullName evidence="1">STAS domain-containing protein</fullName>
    </recommendedName>
</protein>
<evidence type="ECO:0000313" key="3">
    <source>
        <dbReference type="Proteomes" id="UP001165143"/>
    </source>
</evidence>
<evidence type="ECO:0000259" key="1">
    <source>
        <dbReference type="PROSITE" id="PS50801"/>
    </source>
</evidence>